<keyword evidence="3" id="KW-1185">Reference proteome</keyword>
<dbReference type="AlphaFoldDB" id="A0A8K0GPG4"/>
<comment type="caution">
    <text evidence="2">The sequence shown here is derived from an EMBL/GenBank/DDBJ whole genome shotgun (WGS) entry which is preliminary data.</text>
</comment>
<feature type="region of interest" description="Disordered" evidence="1">
    <location>
        <begin position="45"/>
        <end position="82"/>
    </location>
</feature>
<sequence>MSSGCSKREFVKLTMSGLSYRLKKKFVGMEFGDLFELATRATSKLHSASSSINRERNLEVTDKGGEVKDVDNNPFPTTREHDHDQYLKTATVVPGNRVKSQQNPNGVEADPSLQVTIFWDDQHRVVSKKAEKSSHYHQYPIKPIGWDLDIPRQHDICSIDRCTERRDWTVKAFRSPVKEVGNGKDRTTDPLAETFVKNDVMYRETVEKDGMVPKEKKSEPQSVEEVGDIMDKDAIEDQPTKDEELMVSGFYKELKVKLKLGSPDEAECNTLMLPLIFEAQPNQPSSIDGDNEEKEISKLEIVEEVENKNDSMITNPIKNKYEPVETLKKKLIVYLVEKILGFSSAIDKIECLREDMVEEEIKMEELQLALLKMDDLKFGKWSPNWEELYMILKVVGRGAYQLYDKDGVD</sequence>
<accession>A0A8K0GPG4</accession>
<proteinExistence type="predicted"/>
<protein>
    <submittedName>
        <fullName evidence="2">Uncharacterized protein</fullName>
    </submittedName>
</protein>
<reference evidence="2" key="1">
    <citation type="submission" date="2020-03" db="EMBL/GenBank/DDBJ databases">
        <title>A high-quality chromosome-level genome assembly of a woody plant with both climbing and erect habits, Rhamnella rubrinervis.</title>
        <authorList>
            <person name="Lu Z."/>
            <person name="Yang Y."/>
            <person name="Zhu X."/>
            <person name="Sun Y."/>
        </authorList>
    </citation>
    <scope>NUCLEOTIDE SEQUENCE</scope>
    <source>
        <strain evidence="2">BYM</strain>
        <tissue evidence="2">Leaf</tissue>
    </source>
</reference>
<gene>
    <name evidence="2" type="ORF">FNV43_RR19393</name>
</gene>
<name>A0A8K0GPG4_9ROSA</name>
<evidence type="ECO:0000313" key="2">
    <source>
        <dbReference type="EMBL" id="KAF3436647.1"/>
    </source>
</evidence>
<organism evidence="2 3">
    <name type="scientific">Rhamnella rubrinervis</name>
    <dbReference type="NCBI Taxonomy" id="2594499"/>
    <lineage>
        <taxon>Eukaryota</taxon>
        <taxon>Viridiplantae</taxon>
        <taxon>Streptophyta</taxon>
        <taxon>Embryophyta</taxon>
        <taxon>Tracheophyta</taxon>
        <taxon>Spermatophyta</taxon>
        <taxon>Magnoliopsida</taxon>
        <taxon>eudicotyledons</taxon>
        <taxon>Gunneridae</taxon>
        <taxon>Pentapetalae</taxon>
        <taxon>rosids</taxon>
        <taxon>fabids</taxon>
        <taxon>Rosales</taxon>
        <taxon>Rhamnaceae</taxon>
        <taxon>rhamnoid group</taxon>
        <taxon>Rhamneae</taxon>
        <taxon>Rhamnella</taxon>
    </lineage>
</organism>
<evidence type="ECO:0000256" key="1">
    <source>
        <dbReference type="SAM" id="MobiDB-lite"/>
    </source>
</evidence>
<feature type="compositionally biased region" description="Basic and acidic residues" evidence="1">
    <location>
        <begin position="53"/>
        <end position="71"/>
    </location>
</feature>
<dbReference type="EMBL" id="VOIH02000009">
    <property type="protein sequence ID" value="KAF3436647.1"/>
    <property type="molecule type" value="Genomic_DNA"/>
</dbReference>
<evidence type="ECO:0000313" key="3">
    <source>
        <dbReference type="Proteomes" id="UP000796880"/>
    </source>
</evidence>
<dbReference type="Proteomes" id="UP000796880">
    <property type="component" value="Unassembled WGS sequence"/>
</dbReference>
<dbReference type="OrthoDB" id="1165525at2759"/>